<keyword evidence="1 3" id="KW-0378">Hydrolase</keyword>
<dbReference type="Proteomes" id="UP000238083">
    <property type="component" value="Unassembled WGS sequence"/>
</dbReference>
<dbReference type="SUPFAM" id="SSF56784">
    <property type="entry name" value="HAD-like"/>
    <property type="match status" value="1"/>
</dbReference>
<dbReference type="Gene3D" id="3.30.70.1020">
    <property type="entry name" value="Trehalose-6-phosphate phosphatase related protein, domain 2"/>
    <property type="match status" value="1"/>
</dbReference>
<dbReference type="RefSeq" id="WP_211298858.1">
    <property type="nucleotide sequence ID" value="NZ_PVZF01000014.1"/>
</dbReference>
<dbReference type="GO" id="GO:0004805">
    <property type="term" value="F:trehalose-phosphatase activity"/>
    <property type="evidence" value="ECO:0007669"/>
    <property type="project" value="UniProtKB-EC"/>
</dbReference>
<dbReference type="EMBL" id="PVZF01000014">
    <property type="protein sequence ID" value="PRY11072.1"/>
    <property type="molecule type" value="Genomic_DNA"/>
</dbReference>
<evidence type="ECO:0000313" key="5">
    <source>
        <dbReference type="Proteomes" id="UP000238083"/>
    </source>
</evidence>
<dbReference type="Pfam" id="PF02358">
    <property type="entry name" value="Trehalose_PPase"/>
    <property type="match status" value="1"/>
</dbReference>
<dbReference type="InterPro" id="IPR003337">
    <property type="entry name" value="Trehalose_PPase"/>
</dbReference>
<comment type="catalytic activity">
    <reaction evidence="3">
        <text>alpha,alpha-trehalose 6-phosphate + H2O = alpha,alpha-trehalose + phosphate</text>
        <dbReference type="Rhea" id="RHEA:23420"/>
        <dbReference type="ChEBI" id="CHEBI:15377"/>
        <dbReference type="ChEBI" id="CHEBI:16551"/>
        <dbReference type="ChEBI" id="CHEBI:43474"/>
        <dbReference type="ChEBI" id="CHEBI:58429"/>
        <dbReference type="EC" id="3.1.3.12"/>
    </reaction>
</comment>
<evidence type="ECO:0000313" key="4">
    <source>
        <dbReference type="EMBL" id="PRY11072.1"/>
    </source>
</evidence>
<organism evidence="4 5">
    <name type="scientific">Kineococcus rhizosphaerae</name>
    <dbReference type="NCBI Taxonomy" id="559628"/>
    <lineage>
        <taxon>Bacteria</taxon>
        <taxon>Bacillati</taxon>
        <taxon>Actinomycetota</taxon>
        <taxon>Actinomycetes</taxon>
        <taxon>Kineosporiales</taxon>
        <taxon>Kineosporiaceae</taxon>
        <taxon>Kineococcus</taxon>
    </lineage>
</organism>
<dbReference type="Gene3D" id="3.40.50.1000">
    <property type="entry name" value="HAD superfamily/HAD-like"/>
    <property type="match status" value="1"/>
</dbReference>
<dbReference type="GO" id="GO:0046872">
    <property type="term" value="F:metal ion binding"/>
    <property type="evidence" value="ECO:0007669"/>
    <property type="project" value="UniProtKB-KW"/>
</dbReference>
<proteinExistence type="inferred from homology"/>
<dbReference type="PANTHER" id="PTHR43768:SF3">
    <property type="entry name" value="TREHALOSE 6-PHOSPHATE PHOSPHATASE"/>
    <property type="match status" value="1"/>
</dbReference>
<evidence type="ECO:0000256" key="2">
    <source>
        <dbReference type="ARBA" id="ARBA00024179"/>
    </source>
</evidence>
<keyword evidence="5" id="KW-1185">Reference proteome</keyword>
<dbReference type="NCBIfam" id="TIGR00685">
    <property type="entry name" value="T6PP"/>
    <property type="match status" value="1"/>
</dbReference>
<dbReference type="InterPro" id="IPR023214">
    <property type="entry name" value="HAD_sf"/>
</dbReference>
<evidence type="ECO:0000256" key="1">
    <source>
        <dbReference type="ARBA" id="ARBA00022801"/>
    </source>
</evidence>
<dbReference type="GO" id="GO:0005992">
    <property type="term" value="P:trehalose biosynthetic process"/>
    <property type="evidence" value="ECO:0007669"/>
    <property type="project" value="UniProtKB-UniPathway"/>
</dbReference>
<dbReference type="InterPro" id="IPR036412">
    <property type="entry name" value="HAD-like_sf"/>
</dbReference>
<comment type="pathway">
    <text evidence="3">Glycan biosynthesis; trehalose biosynthesis.</text>
</comment>
<dbReference type="PANTHER" id="PTHR43768">
    <property type="entry name" value="TREHALOSE 6-PHOSPHATE PHOSPHATASE"/>
    <property type="match status" value="1"/>
</dbReference>
<protein>
    <recommendedName>
        <fullName evidence="3">Trehalose 6-phosphate phosphatase</fullName>
        <ecNumber evidence="3">3.1.3.12</ecNumber>
    </recommendedName>
</protein>
<sequence length="267" mass="26964">MSREVAPGAGLDAALDAALAAFAARGRVLVTLDFDGVLSPLVDEPSAARPLPEASAALERLVATTDVALVSGRDLDDLRACAAPPAGVVLVGGHGTQSSLEGAAGGQALTGEQQDLLQRLGSALDGIAQGREGVHVERKPMSAVLHTRRASRPDAAAATEAVLAGPATWEGVHALRGKEVVELGAVALGKGAGIRRLRERLSAAGPAVEAVLFAGDDVTDEDGFKALDPDAGDVTVKVGEGPTAASLRVGSPVEVAELLHALADRRA</sequence>
<dbReference type="InterPro" id="IPR044651">
    <property type="entry name" value="OTSB-like"/>
</dbReference>
<evidence type="ECO:0000256" key="3">
    <source>
        <dbReference type="RuleBase" id="RU361117"/>
    </source>
</evidence>
<dbReference type="UniPathway" id="UPA00299"/>
<gene>
    <name evidence="4" type="ORF">CLV37_11425</name>
</gene>
<comment type="caution">
    <text evidence="4">The sequence shown here is derived from an EMBL/GenBank/DDBJ whole genome shotgun (WGS) entry which is preliminary data.</text>
</comment>
<name>A0A2T0QXX7_9ACTN</name>
<keyword evidence="3" id="KW-0479">Metal-binding</keyword>
<keyword evidence="3" id="KW-0460">Magnesium</keyword>
<comment type="function">
    <text evidence="2 3">Removes the phosphate from trehalose 6-phosphate to produce free trehalose.</text>
</comment>
<comment type="cofactor">
    <cofactor evidence="3">
        <name>Mg(2+)</name>
        <dbReference type="ChEBI" id="CHEBI:18420"/>
    </cofactor>
</comment>
<accession>A0A2T0QXX7</accession>
<dbReference type="AlphaFoldDB" id="A0A2T0QXX7"/>
<dbReference type="EC" id="3.1.3.12" evidence="3"/>
<comment type="similarity">
    <text evidence="3">Belongs to the trehalose phosphatase family.</text>
</comment>
<reference evidence="4 5" key="1">
    <citation type="submission" date="2018-03" db="EMBL/GenBank/DDBJ databases">
        <title>Genomic Encyclopedia of Archaeal and Bacterial Type Strains, Phase II (KMG-II): from individual species to whole genera.</title>
        <authorList>
            <person name="Goeker M."/>
        </authorList>
    </citation>
    <scope>NUCLEOTIDE SEQUENCE [LARGE SCALE GENOMIC DNA]</scope>
    <source>
        <strain evidence="4 5">DSM 19711</strain>
    </source>
</reference>